<evidence type="ECO:0000256" key="3">
    <source>
        <dbReference type="SAM" id="MobiDB-lite"/>
    </source>
</evidence>
<dbReference type="InterPro" id="IPR032675">
    <property type="entry name" value="LRR_dom_sf"/>
</dbReference>
<evidence type="ECO:0008006" key="6">
    <source>
        <dbReference type="Google" id="ProtNLM"/>
    </source>
</evidence>
<sequence>MDQNYGSNGPLHGGIPRLSRLPMPRAVASSDNLKLSARTSVLPGKNQDDLRKKAHVPLPQGPKEPLGEKLHQPLRYRFGWNEKAVKPRSASPVRDALRDAQIATLDITPPSSDADTPVFEDGSENPIVTKIEPEVINRRRPQPSLSERTSETLSRLSPSPSRSRRRSSVFSNDGAMPPPSRSRSRLRDSRPATPAPSRPESPTKVPFRPPGRCSPIRDVVAAPSIMLPDETYTPPKALVKGHRSRIAKPLRDPKRSTSSLETRPPEQIGWAPGSDTASTQKQKPVYRSRTMTSQSAALKSSLPTIFRDPYPTIRIDSVVTVEPHSAGAKSRSKPADKTAAATPRPSSKRSKSLSKVEQNQNNIPMIEVQRTTPPKSSAGLRETIARAKAAQRKAVELTVTPTKQSLNGHADQIANGLDDTPSEDTDNAHVLRTRLQKAATTGKLDIVGLGLKRIPTELMNIYKADNNTTKWYDVVDLTKINAADNEIDEIDEQFFPDFSESDLENDDEKGNQFGGIETLDLRRNMIQRLPMGLRRLTRLQSLELSGNKLTNGALEIICQIPELQELMLSRNDFSGTIDMRNGSLEHLQVLDLHGNSIEGFHDQGLAQMKSLKNLNVAGNKLASFPWDILATLPLAELNLSGNQLSGILFPGKPSLTELRVLDASYNNLTGVSENDLEFPCLRSLILKGNHIARLPGLSCCSELQALAVSENQLEEFPADFTQLESLKIADFGHNNIKSIITEIAGMKNLAFLNLVGNPLAQKKYLSMSTSDLKRDLEKKLNIGKEEGMVPDEPTLSPNQSLFHYRFKASGGVLDLSAQSLSAIELSEIDLSDSDGPIRIIKLSNNNLSRFPVELLSHPLVKYSLQLLDLSHNALLHPTDYLSSELFLPSLKSLYIVSTGLTSLDTLTTYLKAPVLAELNISCHKLAGRVPWVRAWWPTCTTLLATDNWFTSVDAEGVRGLEVLDIRNNEIETIPPKIGLLGNKPGSTAEYGRLRVLEVSGNRFRVPRLTVVEKGTEAVLKDLRRMVKTEEVPDDWTEFV</sequence>
<dbReference type="AlphaFoldDB" id="A0A0D1YZ43"/>
<reference evidence="4 5" key="1">
    <citation type="submission" date="2015-01" db="EMBL/GenBank/DDBJ databases">
        <title>The Genome Sequence of Exophiala sideris CBS121828.</title>
        <authorList>
            <consortium name="The Broad Institute Genomics Platform"/>
            <person name="Cuomo C."/>
            <person name="de Hoog S."/>
            <person name="Gorbushina A."/>
            <person name="Stielow B."/>
            <person name="Teixiera M."/>
            <person name="Abouelleil A."/>
            <person name="Chapman S.B."/>
            <person name="Priest M."/>
            <person name="Young S.K."/>
            <person name="Wortman J."/>
            <person name="Nusbaum C."/>
            <person name="Birren B."/>
        </authorList>
    </citation>
    <scope>NUCLEOTIDE SEQUENCE [LARGE SCALE GENOMIC DNA]</scope>
    <source>
        <strain evidence="4 5">CBS 121828</strain>
    </source>
</reference>
<name>A0A0D1YZ43_9EURO</name>
<feature type="region of interest" description="Disordered" evidence="3">
    <location>
        <begin position="103"/>
        <end position="297"/>
    </location>
</feature>
<accession>A0A0D1YZ43</accession>
<dbReference type="InterPro" id="IPR001611">
    <property type="entry name" value="Leu-rich_rpt"/>
</dbReference>
<dbReference type="Proteomes" id="UP000053599">
    <property type="component" value="Unassembled WGS sequence"/>
</dbReference>
<dbReference type="InterPro" id="IPR052595">
    <property type="entry name" value="LRRC69/RLP"/>
</dbReference>
<dbReference type="Pfam" id="PF13855">
    <property type="entry name" value="LRR_8"/>
    <property type="match status" value="2"/>
</dbReference>
<evidence type="ECO:0000256" key="1">
    <source>
        <dbReference type="ARBA" id="ARBA00022614"/>
    </source>
</evidence>
<feature type="compositionally biased region" description="Polar residues" evidence="3">
    <location>
        <begin position="29"/>
        <end position="39"/>
    </location>
</feature>
<feature type="region of interest" description="Disordered" evidence="3">
    <location>
        <begin position="1"/>
        <end position="70"/>
    </location>
</feature>
<keyword evidence="1" id="KW-0433">Leucine-rich repeat</keyword>
<feature type="region of interest" description="Disordered" evidence="3">
    <location>
        <begin position="324"/>
        <end position="360"/>
    </location>
</feature>
<gene>
    <name evidence="4" type="ORF">PV11_02414</name>
</gene>
<keyword evidence="2" id="KW-0677">Repeat</keyword>
<dbReference type="STRING" id="1016849.A0A0D1YZ43"/>
<dbReference type="SMART" id="SM00369">
    <property type="entry name" value="LRR_TYP"/>
    <property type="match status" value="9"/>
</dbReference>
<organism evidence="4 5">
    <name type="scientific">Exophiala sideris</name>
    <dbReference type="NCBI Taxonomy" id="1016849"/>
    <lineage>
        <taxon>Eukaryota</taxon>
        <taxon>Fungi</taxon>
        <taxon>Dikarya</taxon>
        <taxon>Ascomycota</taxon>
        <taxon>Pezizomycotina</taxon>
        <taxon>Eurotiomycetes</taxon>
        <taxon>Chaetothyriomycetidae</taxon>
        <taxon>Chaetothyriales</taxon>
        <taxon>Herpotrichiellaceae</taxon>
        <taxon>Exophiala</taxon>
    </lineage>
</organism>
<dbReference type="SMART" id="SM00365">
    <property type="entry name" value="LRR_SD22"/>
    <property type="match status" value="4"/>
</dbReference>
<dbReference type="InterPro" id="IPR003591">
    <property type="entry name" value="Leu-rich_rpt_typical-subtyp"/>
</dbReference>
<protein>
    <recommendedName>
        <fullName evidence="6">Leucine-rich repeat-containing protein 40</fullName>
    </recommendedName>
</protein>
<evidence type="ECO:0000313" key="4">
    <source>
        <dbReference type="EMBL" id="KIV86829.1"/>
    </source>
</evidence>
<evidence type="ECO:0000256" key="2">
    <source>
        <dbReference type="ARBA" id="ARBA00022737"/>
    </source>
</evidence>
<dbReference type="Gene3D" id="3.80.10.10">
    <property type="entry name" value="Ribonuclease Inhibitor"/>
    <property type="match status" value="3"/>
</dbReference>
<feature type="compositionally biased region" description="Basic residues" evidence="3">
    <location>
        <begin position="239"/>
        <end position="248"/>
    </location>
</feature>
<feature type="compositionally biased region" description="Low complexity" evidence="3">
    <location>
        <begin position="151"/>
        <end position="161"/>
    </location>
</feature>
<evidence type="ECO:0000313" key="5">
    <source>
        <dbReference type="Proteomes" id="UP000053599"/>
    </source>
</evidence>
<proteinExistence type="predicted"/>
<dbReference type="EMBL" id="KN846951">
    <property type="protein sequence ID" value="KIV86829.1"/>
    <property type="molecule type" value="Genomic_DNA"/>
</dbReference>
<dbReference type="PROSITE" id="PS51450">
    <property type="entry name" value="LRR"/>
    <property type="match status" value="2"/>
</dbReference>
<dbReference type="OrthoDB" id="676979at2759"/>
<dbReference type="HOGENOM" id="CLU_007408_0_0_1"/>
<dbReference type="SUPFAM" id="SSF52058">
    <property type="entry name" value="L domain-like"/>
    <property type="match status" value="2"/>
</dbReference>
<dbReference type="SMART" id="SM00364">
    <property type="entry name" value="LRR_BAC"/>
    <property type="match status" value="4"/>
</dbReference>
<dbReference type="PANTHER" id="PTHR48057">
    <property type="entry name" value="LEUCINE-RICH REPEAT SERINE/THREONINE-PROTEIN KINASE 1"/>
    <property type="match status" value="1"/>
</dbReference>